<dbReference type="GeneID" id="66066345"/>
<sequence>MLALISKLPFSGHPNSKPATEHSTTARPFQCERLPSQLLGNPLGQNRSRFDSTVSGLNPGSKSPESARDSYPPHGDDEKSHVAISHPVTVDDSLTILEGRERDAATPAVSLLVKQ</sequence>
<organism evidence="2 3">
    <name type="scientific">Ustilaginoidea virens</name>
    <name type="common">Rice false smut fungus</name>
    <name type="synonym">Villosiclava virens</name>
    <dbReference type="NCBI Taxonomy" id="1159556"/>
    <lineage>
        <taxon>Eukaryota</taxon>
        <taxon>Fungi</taxon>
        <taxon>Dikarya</taxon>
        <taxon>Ascomycota</taxon>
        <taxon>Pezizomycotina</taxon>
        <taxon>Sordariomycetes</taxon>
        <taxon>Hypocreomycetidae</taxon>
        <taxon>Hypocreales</taxon>
        <taxon>Clavicipitaceae</taxon>
        <taxon>Ustilaginoidea</taxon>
    </lineage>
</organism>
<evidence type="ECO:0000313" key="2">
    <source>
        <dbReference type="EMBL" id="QUC21325.1"/>
    </source>
</evidence>
<feature type="compositionally biased region" description="Polar residues" evidence="1">
    <location>
        <begin position="13"/>
        <end position="27"/>
    </location>
</feature>
<name>A0A8E5HTG0_USTVR</name>
<accession>A0A8E5HTG0</accession>
<reference evidence="2" key="1">
    <citation type="submission" date="2020-03" db="EMBL/GenBank/DDBJ databases">
        <title>A mixture of massive structural variations and highly conserved coding sequences in Ustilaginoidea virens genome.</title>
        <authorList>
            <person name="Zhang K."/>
            <person name="Zhao Z."/>
            <person name="Zhang Z."/>
            <person name="Li Y."/>
            <person name="Hsiang T."/>
            <person name="Sun W."/>
        </authorList>
    </citation>
    <scope>NUCLEOTIDE SEQUENCE</scope>
    <source>
        <strain evidence="2">UV-8b</strain>
    </source>
</reference>
<feature type="compositionally biased region" description="Polar residues" evidence="1">
    <location>
        <begin position="43"/>
        <end position="64"/>
    </location>
</feature>
<feature type="region of interest" description="Disordered" evidence="1">
    <location>
        <begin position="1"/>
        <end position="87"/>
    </location>
</feature>
<evidence type="ECO:0000256" key="1">
    <source>
        <dbReference type="SAM" id="MobiDB-lite"/>
    </source>
</evidence>
<keyword evidence="3" id="KW-1185">Reference proteome</keyword>
<dbReference type="AlphaFoldDB" id="A0A8E5HTG0"/>
<dbReference type="KEGG" id="uvi:66066345"/>
<evidence type="ECO:0000313" key="3">
    <source>
        <dbReference type="Proteomes" id="UP000027002"/>
    </source>
</evidence>
<proteinExistence type="predicted"/>
<gene>
    <name evidence="2" type="ORF">UV8b_05568</name>
</gene>
<dbReference type="Proteomes" id="UP000027002">
    <property type="component" value="Chromosome 4"/>
</dbReference>
<protein>
    <submittedName>
        <fullName evidence="2">Uncharacterized protein</fullName>
    </submittedName>
</protein>
<dbReference type="EMBL" id="CP072756">
    <property type="protein sequence ID" value="QUC21325.1"/>
    <property type="molecule type" value="Genomic_DNA"/>
</dbReference>
<dbReference type="RefSeq" id="XP_042998998.1">
    <property type="nucleotide sequence ID" value="XM_043143065.1"/>
</dbReference>